<evidence type="ECO:0000259" key="2">
    <source>
        <dbReference type="Pfam" id="PF01425"/>
    </source>
</evidence>
<feature type="region of interest" description="Disordered" evidence="1">
    <location>
        <begin position="311"/>
        <end position="377"/>
    </location>
</feature>
<dbReference type="Gene3D" id="3.90.1300.10">
    <property type="entry name" value="Amidase signature (AS) domain"/>
    <property type="match status" value="1"/>
</dbReference>
<keyword evidence="4" id="KW-1185">Reference proteome</keyword>
<evidence type="ECO:0000256" key="1">
    <source>
        <dbReference type="SAM" id="MobiDB-lite"/>
    </source>
</evidence>
<gene>
    <name evidence="3" type="ORF">K6K41_17245</name>
</gene>
<dbReference type="AlphaFoldDB" id="A0A9E6UM20"/>
<proteinExistence type="predicted"/>
<accession>A0A9E6UM20</accession>
<feature type="compositionally biased region" description="Low complexity" evidence="1">
    <location>
        <begin position="335"/>
        <end position="360"/>
    </location>
</feature>
<dbReference type="PANTHER" id="PTHR11895:SF176">
    <property type="entry name" value="AMIDASE AMID-RELATED"/>
    <property type="match status" value="1"/>
</dbReference>
<dbReference type="PANTHER" id="PTHR11895">
    <property type="entry name" value="TRANSAMIDASE"/>
    <property type="match status" value="1"/>
</dbReference>
<dbReference type="InterPro" id="IPR000120">
    <property type="entry name" value="Amidase"/>
</dbReference>
<dbReference type="EMBL" id="CP081869">
    <property type="protein sequence ID" value="QZN98728.1"/>
    <property type="molecule type" value="Genomic_DNA"/>
</dbReference>
<dbReference type="InterPro" id="IPR023631">
    <property type="entry name" value="Amidase_dom"/>
</dbReference>
<dbReference type="SUPFAM" id="SSF75304">
    <property type="entry name" value="Amidase signature (AS) enzymes"/>
    <property type="match status" value="1"/>
</dbReference>
<dbReference type="Proteomes" id="UP000825701">
    <property type="component" value="Chromosome"/>
</dbReference>
<feature type="domain" description="Amidase" evidence="2">
    <location>
        <begin position="55"/>
        <end position="308"/>
    </location>
</feature>
<dbReference type="InterPro" id="IPR036928">
    <property type="entry name" value="AS_sf"/>
</dbReference>
<reference evidence="3" key="1">
    <citation type="submission" date="2021-08" db="EMBL/GenBank/DDBJ databases">
        <authorList>
            <person name="Zhang H."/>
            <person name="Xu M."/>
            <person name="Yu Z."/>
            <person name="Yang L."/>
            <person name="Cai Y."/>
        </authorList>
    </citation>
    <scope>NUCLEOTIDE SEQUENCE</scope>
    <source>
        <strain evidence="3">CHL1</strain>
    </source>
</reference>
<sequence length="458" mass="47440">MLAKLGLREAVSGLNEGRFALSDYVGALYDRARRLDGEVKAFGWLPEAGGAGEASPAAGPFAGVPVGIKDLIDVGGVPTTYGSAGFADHRPERDAWAVARLKSLGASVFGKTVTTEFAWRDPGATRNPWSLGHTPGGSSSGSAAAVAAGFVPLALGTQTFGSVVRPAAYCGVVGFKPSFGAIPRTGAHPLSPSLDHIGVFARNVGDAAFAIGRLAAVSDEDEDGRDIPGLPQALAERDGPPSIGLLRTADWDLADREQRDLLEKVAADLAAAGARVDELTPPDAFAEIPAGARVLLAAEAADVFSRLIAERPGRSAPPSGSWSPTGRGSRRSVMSRRSGGAAGCGARPPRGSAIGTRFSPSPRPASRRRGWPSPAIRGSACRGPISACRRSRFRRATVRAACRSPSSSSAATSTTPICCARPPGANGWSAGHAARRTGLRRLRRDRDLSLSERCTKLA</sequence>
<protein>
    <submittedName>
        <fullName evidence="3">Amidase</fullName>
    </submittedName>
</protein>
<dbReference type="Pfam" id="PF01425">
    <property type="entry name" value="Amidase"/>
    <property type="match status" value="1"/>
</dbReference>
<organism evidence="3 4">
    <name type="scientific">Chenggangzhangella methanolivorans</name>
    <dbReference type="NCBI Taxonomy" id="1437009"/>
    <lineage>
        <taxon>Bacteria</taxon>
        <taxon>Pseudomonadati</taxon>
        <taxon>Pseudomonadota</taxon>
        <taxon>Alphaproteobacteria</taxon>
        <taxon>Hyphomicrobiales</taxon>
        <taxon>Methylopilaceae</taxon>
        <taxon>Chenggangzhangella</taxon>
    </lineage>
</organism>
<name>A0A9E6UM20_9HYPH</name>
<evidence type="ECO:0000313" key="4">
    <source>
        <dbReference type="Proteomes" id="UP000825701"/>
    </source>
</evidence>
<dbReference type="GO" id="GO:0003824">
    <property type="term" value="F:catalytic activity"/>
    <property type="evidence" value="ECO:0007669"/>
    <property type="project" value="InterPro"/>
</dbReference>
<evidence type="ECO:0000313" key="3">
    <source>
        <dbReference type="EMBL" id="QZN98728.1"/>
    </source>
</evidence>
<dbReference type="RefSeq" id="WP_261401683.1">
    <property type="nucleotide sequence ID" value="NZ_CP081869.1"/>
</dbReference>
<dbReference type="KEGG" id="cmet:K6K41_17245"/>